<accession>A0A2P2PZQ6</accession>
<dbReference type="EMBL" id="GGEC01079701">
    <property type="protein sequence ID" value="MBX60185.1"/>
    <property type="molecule type" value="Transcribed_RNA"/>
</dbReference>
<organism evidence="1">
    <name type="scientific">Rhizophora mucronata</name>
    <name type="common">Asiatic mangrove</name>
    <dbReference type="NCBI Taxonomy" id="61149"/>
    <lineage>
        <taxon>Eukaryota</taxon>
        <taxon>Viridiplantae</taxon>
        <taxon>Streptophyta</taxon>
        <taxon>Embryophyta</taxon>
        <taxon>Tracheophyta</taxon>
        <taxon>Spermatophyta</taxon>
        <taxon>Magnoliopsida</taxon>
        <taxon>eudicotyledons</taxon>
        <taxon>Gunneridae</taxon>
        <taxon>Pentapetalae</taxon>
        <taxon>rosids</taxon>
        <taxon>fabids</taxon>
        <taxon>Malpighiales</taxon>
        <taxon>Rhizophoraceae</taxon>
        <taxon>Rhizophora</taxon>
    </lineage>
</organism>
<proteinExistence type="predicted"/>
<protein>
    <submittedName>
        <fullName evidence="1">Uncharacterized protein</fullName>
    </submittedName>
</protein>
<sequence length="27" mass="3301">MSMNFRTDVLELLELDKNLYLEKWVVT</sequence>
<name>A0A2P2PZQ6_RHIMU</name>
<reference evidence="1" key="1">
    <citation type="submission" date="2018-02" db="EMBL/GenBank/DDBJ databases">
        <title>Rhizophora mucronata_Transcriptome.</title>
        <authorList>
            <person name="Meera S.P."/>
            <person name="Sreeshan A."/>
            <person name="Augustine A."/>
        </authorList>
    </citation>
    <scope>NUCLEOTIDE SEQUENCE</scope>
    <source>
        <tissue evidence="1">Leaf</tissue>
    </source>
</reference>
<dbReference type="AlphaFoldDB" id="A0A2P2PZQ6"/>
<evidence type="ECO:0000313" key="1">
    <source>
        <dbReference type="EMBL" id="MBX60185.1"/>
    </source>
</evidence>